<dbReference type="EMBL" id="JAIVFP010000001">
    <property type="protein sequence ID" value="MCI4683420.1"/>
    <property type="molecule type" value="Genomic_DNA"/>
</dbReference>
<evidence type="ECO:0000313" key="2">
    <source>
        <dbReference type="Proteomes" id="UP001139104"/>
    </source>
</evidence>
<reference evidence="1" key="1">
    <citation type="journal article" date="2022" name="ISME J.">
        <title>Identification of active gaseous-alkane degraders at natural gas seeps.</title>
        <authorList>
            <person name="Farhan Ul Haque M."/>
            <person name="Hernandez M."/>
            <person name="Crombie A.T."/>
            <person name="Murrell J.C."/>
        </authorList>
    </citation>
    <scope>NUCLEOTIDE SEQUENCE</scope>
    <source>
        <strain evidence="1">PC2</strain>
    </source>
</reference>
<keyword evidence="2" id="KW-1185">Reference proteome</keyword>
<proteinExistence type="predicted"/>
<sequence>MAGPGFLSLVARDDYFCGGAHPDGGALALVFDLRAGRSVDLVKLLPGLNLKGGLDTAADGARVGTIASAELSALYRKAPKRGLDPECKGALDGQDQTFIAWPDAQSGGLVIEPENLPHVIAACGADVTLDTDALKAAQAAPELSQALRRK</sequence>
<gene>
    <name evidence="1" type="ORF">K2U94_11695</name>
</gene>
<comment type="caution">
    <text evidence="1">The sequence shown here is derived from an EMBL/GenBank/DDBJ whole genome shotgun (WGS) entry which is preliminary data.</text>
</comment>
<accession>A0ABS9Z7L2</accession>
<dbReference type="RefSeq" id="WP_243067375.1">
    <property type="nucleotide sequence ID" value="NZ_JAIVFK010000026.1"/>
</dbReference>
<name>A0ABS9Z7L2_9HYPH</name>
<dbReference type="Proteomes" id="UP001139104">
    <property type="component" value="Unassembled WGS sequence"/>
</dbReference>
<protein>
    <submittedName>
        <fullName evidence="1">Uncharacterized protein</fullName>
    </submittedName>
</protein>
<evidence type="ECO:0000313" key="1">
    <source>
        <dbReference type="EMBL" id="MCI4683420.1"/>
    </source>
</evidence>
<organism evidence="1 2">
    <name type="scientific">Candidatus Rhodoblastus alkanivorans</name>
    <dbReference type="NCBI Taxonomy" id="2954117"/>
    <lineage>
        <taxon>Bacteria</taxon>
        <taxon>Pseudomonadati</taxon>
        <taxon>Pseudomonadota</taxon>
        <taxon>Alphaproteobacteria</taxon>
        <taxon>Hyphomicrobiales</taxon>
        <taxon>Rhodoblastaceae</taxon>
        <taxon>Rhodoblastus</taxon>
    </lineage>
</organism>